<gene>
    <name evidence="1" type="ORF">EI97DRAFT_387424</name>
</gene>
<accession>A0A6A6J627</accession>
<keyword evidence="2" id="KW-1185">Reference proteome</keyword>
<dbReference type="Proteomes" id="UP000800097">
    <property type="component" value="Unassembled WGS sequence"/>
</dbReference>
<reference evidence="1" key="1">
    <citation type="journal article" date="2020" name="Stud. Mycol.">
        <title>101 Dothideomycetes genomes: a test case for predicting lifestyles and emergence of pathogens.</title>
        <authorList>
            <person name="Haridas S."/>
            <person name="Albert R."/>
            <person name="Binder M."/>
            <person name="Bloem J."/>
            <person name="Labutti K."/>
            <person name="Salamov A."/>
            <person name="Andreopoulos B."/>
            <person name="Baker S."/>
            <person name="Barry K."/>
            <person name="Bills G."/>
            <person name="Bluhm B."/>
            <person name="Cannon C."/>
            <person name="Castanera R."/>
            <person name="Culley D."/>
            <person name="Daum C."/>
            <person name="Ezra D."/>
            <person name="Gonzalez J."/>
            <person name="Henrissat B."/>
            <person name="Kuo A."/>
            <person name="Liang C."/>
            <person name="Lipzen A."/>
            <person name="Lutzoni F."/>
            <person name="Magnuson J."/>
            <person name="Mondo S."/>
            <person name="Nolan M."/>
            <person name="Ohm R."/>
            <person name="Pangilinan J."/>
            <person name="Park H.-J."/>
            <person name="Ramirez L."/>
            <person name="Alfaro M."/>
            <person name="Sun H."/>
            <person name="Tritt A."/>
            <person name="Yoshinaga Y."/>
            <person name="Zwiers L.-H."/>
            <person name="Turgeon B."/>
            <person name="Goodwin S."/>
            <person name="Spatafora J."/>
            <person name="Crous P."/>
            <person name="Grigoriev I."/>
        </authorList>
    </citation>
    <scope>NUCLEOTIDE SEQUENCE</scope>
    <source>
        <strain evidence="1">CBS 379.55</strain>
    </source>
</reference>
<proteinExistence type="predicted"/>
<organism evidence="1 2">
    <name type="scientific">Westerdykella ornata</name>
    <dbReference type="NCBI Taxonomy" id="318751"/>
    <lineage>
        <taxon>Eukaryota</taxon>
        <taxon>Fungi</taxon>
        <taxon>Dikarya</taxon>
        <taxon>Ascomycota</taxon>
        <taxon>Pezizomycotina</taxon>
        <taxon>Dothideomycetes</taxon>
        <taxon>Pleosporomycetidae</taxon>
        <taxon>Pleosporales</taxon>
        <taxon>Sporormiaceae</taxon>
        <taxon>Westerdykella</taxon>
    </lineage>
</organism>
<protein>
    <submittedName>
        <fullName evidence="1">Uncharacterized protein</fullName>
    </submittedName>
</protein>
<evidence type="ECO:0000313" key="1">
    <source>
        <dbReference type="EMBL" id="KAF2271647.1"/>
    </source>
</evidence>
<dbReference type="RefSeq" id="XP_033649186.1">
    <property type="nucleotide sequence ID" value="XM_033796120.1"/>
</dbReference>
<dbReference type="AlphaFoldDB" id="A0A6A6J627"/>
<name>A0A6A6J627_WESOR</name>
<dbReference type="EMBL" id="ML986535">
    <property type="protein sequence ID" value="KAF2271647.1"/>
    <property type="molecule type" value="Genomic_DNA"/>
</dbReference>
<dbReference type="OrthoDB" id="3781946at2759"/>
<sequence length="287" mass="33781">MLPETTSLLEVSQEIRTIVLEVVFENLIVYSSSIGQLARSLRRLSRYYQLSKDAGVPTTERSAVLAQIYRRFPLYFPELDRFAMMSHGLRHLHIQFDWLESLHFFKVSAGTLPLYRGRDLATVEYFERLPNLRRVDIVLPSGWWKDRCSHTQPGPRLFHEDDPCPRALHRFIYESIAEELVSVRELHVTGFVDETEEEMFWKARQSAKERLKITRLEAREMYMDLEGGVPVHTHVEMLLRNVQSVRSHKPRGRKEYYRYAGVEDEVFPPRCQCEVPCKEAFPDMEFA</sequence>
<evidence type="ECO:0000313" key="2">
    <source>
        <dbReference type="Proteomes" id="UP000800097"/>
    </source>
</evidence>
<dbReference type="GeneID" id="54549295"/>